<keyword evidence="2" id="KW-1185">Reference proteome</keyword>
<sequence>MAKTKIGRNENLVLEALRDASGAPRTAYQLLETLRPEGLKAPLQVYRALKSLSERHLVHRLESLNAYLACSCTHGEGEEDGHALVFAICDGCGTVREFADPALGERVKALAAETAFTPRFAATEIHGTCADCRAG</sequence>
<evidence type="ECO:0000313" key="1">
    <source>
        <dbReference type="EMBL" id="WAJ26586.1"/>
    </source>
</evidence>
<dbReference type="EMBL" id="CP113520">
    <property type="protein sequence ID" value="WAJ26586.1"/>
    <property type="molecule type" value="Genomic_DNA"/>
</dbReference>
<reference evidence="1" key="1">
    <citation type="submission" date="2022-11" db="EMBL/GenBank/DDBJ databases">
        <title>beta-Carotene-producing bacterium, Jeongeuplla avenae sp. nov., alleviates the salt stress of Arabidopsis seedlings.</title>
        <authorList>
            <person name="Jiang L."/>
            <person name="Lee J."/>
        </authorList>
    </citation>
    <scope>NUCLEOTIDE SEQUENCE</scope>
    <source>
        <strain evidence="1">DY_R2A_6</strain>
    </source>
</reference>
<gene>
    <name evidence="1" type="ORF">OXU80_17095</name>
</gene>
<accession>A0ACD4NIJ0</accession>
<name>A0ACD4NIJ0_9HYPH</name>
<organism evidence="1 2">
    <name type="scientific">Antarcticirhabdus aurantiaca</name>
    <dbReference type="NCBI Taxonomy" id="2606717"/>
    <lineage>
        <taxon>Bacteria</taxon>
        <taxon>Pseudomonadati</taxon>
        <taxon>Pseudomonadota</taxon>
        <taxon>Alphaproteobacteria</taxon>
        <taxon>Hyphomicrobiales</taxon>
        <taxon>Aurantimonadaceae</taxon>
        <taxon>Antarcticirhabdus</taxon>
    </lineage>
</organism>
<evidence type="ECO:0000313" key="2">
    <source>
        <dbReference type="Proteomes" id="UP001163223"/>
    </source>
</evidence>
<proteinExistence type="predicted"/>
<dbReference type="Proteomes" id="UP001163223">
    <property type="component" value="Chromosome"/>
</dbReference>
<protein>
    <submittedName>
        <fullName evidence="1">Transcriptional repressor</fullName>
    </submittedName>
</protein>